<sequence>MSSTGRYNAILKQGGRYYEKSEYPNGSSLATGNWHRVRNWSISYTKGTYLSFPSSLGQAVAV</sequence>
<name>W1IXH0_9GAMM</name>
<proteinExistence type="predicted"/>
<evidence type="ECO:0000313" key="2">
    <source>
        <dbReference type="Proteomes" id="UP000019202"/>
    </source>
</evidence>
<protein>
    <submittedName>
        <fullName evidence="1">Uncharacterized protein</fullName>
    </submittedName>
</protein>
<keyword evidence="2" id="KW-1185">Reference proteome</keyword>
<comment type="caution">
    <text evidence="1">The sequence shown here is derived from an EMBL/GenBank/DDBJ whole genome shotgun (WGS) entry which is preliminary data.</text>
</comment>
<accession>W1IXH0</accession>
<organism evidence="1 2">
    <name type="scientific">Xenorhabdus szentirmaii DSM 16338</name>
    <dbReference type="NCBI Taxonomy" id="1427518"/>
    <lineage>
        <taxon>Bacteria</taxon>
        <taxon>Pseudomonadati</taxon>
        <taxon>Pseudomonadota</taxon>
        <taxon>Gammaproteobacteria</taxon>
        <taxon>Enterobacterales</taxon>
        <taxon>Morganellaceae</taxon>
        <taxon>Xenorhabdus</taxon>
    </lineage>
</organism>
<evidence type="ECO:0000313" key="1">
    <source>
        <dbReference type="EMBL" id="CDL83149.1"/>
    </source>
</evidence>
<reference evidence="1" key="1">
    <citation type="submission" date="2013-11" db="EMBL/GenBank/DDBJ databases">
        <title>Draft genome sequence and annotation of the entomopathogenic bacteria, Xenorhabdus cabanillasi strain JM26 and Xenorhabdus szentirmai strain DSM 16338.</title>
        <authorList>
            <person name="Gualtieri M."/>
            <person name="Ogier J.C."/>
            <person name="Pages S."/>
            <person name="Givaudan A."/>
            <person name="Gaudriault S."/>
        </authorList>
    </citation>
    <scope>NUCLEOTIDE SEQUENCE [LARGE SCALE GENOMIC DNA]</scope>
    <source>
        <strain evidence="1">DSM 16338</strain>
    </source>
</reference>
<dbReference type="Proteomes" id="UP000019202">
    <property type="component" value="Unassembled WGS sequence"/>
</dbReference>
<gene>
    <name evidence="1" type="ORF">XSR1_30010</name>
</gene>
<dbReference type="AlphaFoldDB" id="W1IXH0"/>
<dbReference type="EMBL" id="CBXF010000088">
    <property type="protein sequence ID" value="CDL83149.1"/>
    <property type="molecule type" value="Genomic_DNA"/>
</dbReference>